<accession>S8E6P2</accession>
<dbReference type="PANTHER" id="PTHR46975:SF2">
    <property type="entry name" value="PROTEIN SWEETIE"/>
    <property type="match status" value="1"/>
</dbReference>
<dbReference type="SUPFAM" id="SSF48371">
    <property type="entry name" value="ARM repeat"/>
    <property type="match status" value="1"/>
</dbReference>
<proteinExistence type="predicted"/>
<feature type="non-terminal residue" evidence="1">
    <location>
        <position position="325"/>
    </location>
</feature>
<gene>
    <name evidence="1" type="ORF">M569_03245</name>
</gene>
<keyword evidence="2" id="KW-1185">Reference proteome</keyword>
<reference evidence="1 2" key="1">
    <citation type="journal article" date="2013" name="BMC Genomics">
        <title>The miniature genome of a carnivorous plant Genlisea aurea contains a low number of genes and short non-coding sequences.</title>
        <authorList>
            <person name="Leushkin E.V."/>
            <person name="Sutormin R.A."/>
            <person name="Nabieva E.R."/>
            <person name="Penin A.A."/>
            <person name="Kondrashov A.S."/>
            <person name="Logacheva M.D."/>
        </authorList>
    </citation>
    <scope>NUCLEOTIDE SEQUENCE [LARGE SCALE GENOMIC DNA]</scope>
</reference>
<comment type="caution">
    <text evidence="1">The sequence shown here is derived from an EMBL/GenBank/DDBJ whole genome shotgun (WGS) entry which is preliminary data.</text>
</comment>
<name>S8E6P2_9LAMI</name>
<evidence type="ECO:0000313" key="1">
    <source>
        <dbReference type="EMBL" id="EPS71513.1"/>
    </source>
</evidence>
<dbReference type="EMBL" id="AUSU01001232">
    <property type="protein sequence ID" value="EPS71513.1"/>
    <property type="molecule type" value="Genomic_DNA"/>
</dbReference>
<dbReference type="AlphaFoldDB" id="S8E6P2"/>
<dbReference type="OrthoDB" id="192608at2759"/>
<protein>
    <submittedName>
        <fullName evidence="1">Uncharacterized protein</fullName>
    </submittedName>
</protein>
<evidence type="ECO:0000313" key="2">
    <source>
        <dbReference type="Proteomes" id="UP000015453"/>
    </source>
</evidence>
<feature type="non-terminal residue" evidence="1">
    <location>
        <position position="1"/>
    </location>
</feature>
<dbReference type="GO" id="GO:0005975">
    <property type="term" value="P:carbohydrate metabolic process"/>
    <property type="evidence" value="ECO:0007669"/>
    <property type="project" value="InterPro"/>
</dbReference>
<organism evidence="1 2">
    <name type="scientific">Genlisea aurea</name>
    <dbReference type="NCBI Taxonomy" id="192259"/>
    <lineage>
        <taxon>Eukaryota</taxon>
        <taxon>Viridiplantae</taxon>
        <taxon>Streptophyta</taxon>
        <taxon>Embryophyta</taxon>
        <taxon>Tracheophyta</taxon>
        <taxon>Spermatophyta</taxon>
        <taxon>Magnoliopsida</taxon>
        <taxon>eudicotyledons</taxon>
        <taxon>Gunneridae</taxon>
        <taxon>Pentapetalae</taxon>
        <taxon>asterids</taxon>
        <taxon>lamiids</taxon>
        <taxon>Lamiales</taxon>
        <taxon>Lentibulariaceae</taxon>
        <taxon>Genlisea</taxon>
    </lineage>
</organism>
<sequence length="325" mass="36001">SRASDWDKTIFAALTATSTLLKRSEDQIRIKLFLSALLIGYKCIEETPNEAVLSRVNDFIQSVASLLKSPVKTDLESDGITELTSVISAALDATSTLTNNCISEIHNESNSHKLLLLKLRIAVEQLSLCSYLAFTFEGPGRTQERSPVLYGVLHRSIQCIRDVLSHSNKQIQSVALQVIKEMLQKGFGGESNPFLVFYVGELVEDLFLIIRHFSQRPSERGEDAPICCGECLKILMLSQAFTRGSDCQKGFIHLLLEAFLMILSVSDQSLLQETGDLRELSVKLVSQLVQSPSSAACIKDILLEMSTSQRQSLQDMIRTSVTQGN</sequence>
<dbReference type="InterPro" id="IPR016024">
    <property type="entry name" value="ARM-type_fold"/>
</dbReference>
<dbReference type="Proteomes" id="UP000015453">
    <property type="component" value="Unassembled WGS sequence"/>
</dbReference>
<dbReference type="PANTHER" id="PTHR46975">
    <property type="entry name" value="PROTEIN SWEETIE"/>
    <property type="match status" value="1"/>
</dbReference>
<dbReference type="InterPro" id="IPR044218">
    <property type="entry name" value="SWEETIE"/>
</dbReference>